<dbReference type="InterPro" id="IPR029058">
    <property type="entry name" value="AB_hydrolase_fold"/>
</dbReference>
<name>A0A562ENC5_RHORH</name>
<keyword evidence="5" id="KW-0732">Signal</keyword>
<dbReference type="GO" id="GO:0052689">
    <property type="term" value="F:carboxylic ester hydrolase activity"/>
    <property type="evidence" value="ECO:0007669"/>
    <property type="project" value="UniProtKB-KW"/>
</dbReference>
<dbReference type="Gene3D" id="3.40.50.1820">
    <property type="entry name" value="alpha/beta hydrolase"/>
    <property type="match status" value="1"/>
</dbReference>
<feature type="signal peptide" evidence="5">
    <location>
        <begin position="1"/>
        <end position="28"/>
    </location>
</feature>
<dbReference type="Proteomes" id="UP000317573">
    <property type="component" value="Unassembled WGS sequence"/>
</dbReference>
<evidence type="ECO:0000256" key="5">
    <source>
        <dbReference type="SAM" id="SignalP"/>
    </source>
</evidence>
<dbReference type="SUPFAM" id="SSF53474">
    <property type="entry name" value="alpha/beta-Hydrolases"/>
    <property type="match status" value="1"/>
</dbReference>
<comment type="caution">
    <text evidence="6">The sequence shown here is derived from an EMBL/GenBank/DDBJ whole genome shotgun (WGS) entry which is preliminary data.</text>
</comment>
<dbReference type="Pfam" id="PF01083">
    <property type="entry name" value="Cutinase"/>
    <property type="match status" value="1"/>
</dbReference>
<evidence type="ECO:0000256" key="1">
    <source>
        <dbReference type="ARBA" id="ARBA00007534"/>
    </source>
</evidence>
<comment type="similarity">
    <text evidence="1">Belongs to the cutinase family.</text>
</comment>
<dbReference type="InterPro" id="IPR000675">
    <property type="entry name" value="Cutinase/axe"/>
</dbReference>
<protein>
    <submittedName>
        <fullName evidence="6">Cutinase</fullName>
    </submittedName>
</protein>
<evidence type="ECO:0000313" key="6">
    <source>
        <dbReference type="EMBL" id="TWH23576.1"/>
    </source>
</evidence>
<reference evidence="6 7" key="1">
    <citation type="submission" date="2019-07" db="EMBL/GenBank/DDBJ databases">
        <title>Genome sequencing of lignin-degrading bacterial isolates.</title>
        <authorList>
            <person name="Gladden J."/>
        </authorList>
    </citation>
    <scope>NUCLEOTIDE SEQUENCE [LARGE SCALE GENOMIC DNA]</scope>
    <source>
        <strain evidence="6 7">J45</strain>
    </source>
</reference>
<dbReference type="PANTHER" id="PTHR33630">
    <property type="entry name" value="CUTINASE RV1984C-RELATED-RELATED"/>
    <property type="match status" value="1"/>
</dbReference>
<evidence type="ECO:0000256" key="3">
    <source>
        <dbReference type="ARBA" id="ARBA00022801"/>
    </source>
</evidence>
<feature type="chain" id="PRO_5021917317" evidence="5">
    <location>
        <begin position="29"/>
        <end position="256"/>
    </location>
</feature>
<dbReference type="SMART" id="SM01110">
    <property type="entry name" value="Cutinase"/>
    <property type="match status" value="1"/>
</dbReference>
<dbReference type="PANTHER" id="PTHR33630:SF9">
    <property type="entry name" value="CUTINASE 4"/>
    <property type="match status" value="1"/>
</dbReference>
<keyword evidence="3" id="KW-0378">Hydrolase</keyword>
<evidence type="ECO:0000256" key="2">
    <source>
        <dbReference type="ARBA" id="ARBA00022487"/>
    </source>
</evidence>
<sequence>MRAVTTRVGAILGAAIALAGLVGSPAAAAPDLASSDALAHCPPMIALGVDGTLKVGKETSTVHPILERLAARGARTIRIDYPGEISPLGTHTYDGSKELGVAELHRQVARAHTECPGAAVRIVGFSQGAAVAGDVLADLARAVDRPADLAGLLIADPRTSGTGAEVVVPAALPGISPTGARAGFGDVPVATVCAAGDAVCDMVDPLADPAGAAGRIEGYFALHQHYSTLVVDGVPFVDAMVALVEHPRTTEVRIVP</sequence>
<evidence type="ECO:0000313" key="7">
    <source>
        <dbReference type="Proteomes" id="UP000317573"/>
    </source>
</evidence>
<dbReference type="AlphaFoldDB" id="A0A562ENC5"/>
<dbReference type="RefSeq" id="WP_145691124.1">
    <property type="nucleotide sequence ID" value="NZ_VLJT01000009.1"/>
</dbReference>
<gene>
    <name evidence="6" type="ORF">L618_001200001230</name>
</gene>
<evidence type="ECO:0000256" key="4">
    <source>
        <dbReference type="ARBA" id="ARBA00023157"/>
    </source>
</evidence>
<organism evidence="6 7">
    <name type="scientific">Rhodococcus rhodochrous J45</name>
    <dbReference type="NCBI Taxonomy" id="935266"/>
    <lineage>
        <taxon>Bacteria</taxon>
        <taxon>Bacillati</taxon>
        <taxon>Actinomycetota</taxon>
        <taxon>Actinomycetes</taxon>
        <taxon>Mycobacteriales</taxon>
        <taxon>Nocardiaceae</taxon>
        <taxon>Rhodococcus</taxon>
    </lineage>
</organism>
<dbReference type="EMBL" id="VLJT01000009">
    <property type="protein sequence ID" value="TWH23576.1"/>
    <property type="molecule type" value="Genomic_DNA"/>
</dbReference>
<accession>A0A562ENC5</accession>
<keyword evidence="2" id="KW-0719">Serine esterase</keyword>
<proteinExistence type="inferred from homology"/>
<keyword evidence="4" id="KW-1015">Disulfide bond</keyword>